<comment type="caution">
    <text evidence="3">The sequence shown here is derived from an EMBL/GenBank/DDBJ whole genome shotgun (WGS) entry which is preliminary data.</text>
</comment>
<dbReference type="Gene3D" id="6.10.30.10">
    <property type="match status" value="1"/>
</dbReference>
<dbReference type="InterPro" id="IPR012340">
    <property type="entry name" value="NA-bd_OB-fold"/>
</dbReference>
<evidence type="ECO:0008006" key="5">
    <source>
        <dbReference type="Google" id="ProtNLM"/>
    </source>
</evidence>
<evidence type="ECO:0000259" key="1">
    <source>
        <dbReference type="Pfam" id="PF01796"/>
    </source>
</evidence>
<dbReference type="Pfam" id="PF12172">
    <property type="entry name" value="zf-ChsH2"/>
    <property type="match status" value="1"/>
</dbReference>
<feature type="domain" description="ChsH2 rubredoxin-like zinc ribbon" evidence="2">
    <location>
        <begin position="26"/>
        <end position="60"/>
    </location>
</feature>
<accession>A0ABP8NWK1</accession>
<dbReference type="Proteomes" id="UP001501183">
    <property type="component" value="Unassembled WGS sequence"/>
</dbReference>
<dbReference type="InterPro" id="IPR022002">
    <property type="entry name" value="ChsH2_Znr"/>
</dbReference>
<dbReference type="InterPro" id="IPR002878">
    <property type="entry name" value="ChsH2_C"/>
</dbReference>
<gene>
    <name evidence="3" type="ORF">GCM10023094_11510</name>
</gene>
<reference evidence="4" key="1">
    <citation type="journal article" date="2019" name="Int. J. Syst. Evol. Microbiol.">
        <title>The Global Catalogue of Microorganisms (GCM) 10K type strain sequencing project: providing services to taxonomists for standard genome sequencing and annotation.</title>
        <authorList>
            <consortium name="The Broad Institute Genomics Platform"/>
            <consortium name="The Broad Institute Genome Sequencing Center for Infectious Disease"/>
            <person name="Wu L."/>
            <person name="Ma J."/>
        </authorList>
    </citation>
    <scope>NUCLEOTIDE SEQUENCE [LARGE SCALE GENOMIC DNA]</scope>
    <source>
        <strain evidence="4">JCM 32206</strain>
    </source>
</reference>
<feature type="domain" description="ChsH2 C-terminal OB-fold" evidence="1">
    <location>
        <begin position="63"/>
        <end position="127"/>
    </location>
</feature>
<protein>
    <recommendedName>
        <fullName evidence="5">OB-fold protein</fullName>
    </recommendedName>
</protein>
<dbReference type="SUPFAM" id="SSF50249">
    <property type="entry name" value="Nucleic acid-binding proteins"/>
    <property type="match status" value="1"/>
</dbReference>
<dbReference type="PANTHER" id="PTHR34075:SF5">
    <property type="entry name" value="BLR3430 PROTEIN"/>
    <property type="match status" value="1"/>
</dbReference>
<dbReference type="EMBL" id="BAABFB010000024">
    <property type="protein sequence ID" value="GAA4474961.1"/>
    <property type="molecule type" value="Genomic_DNA"/>
</dbReference>
<name>A0ABP8NWK1_9NOCA</name>
<evidence type="ECO:0000259" key="2">
    <source>
        <dbReference type="Pfam" id="PF12172"/>
    </source>
</evidence>
<dbReference type="Pfam" id="PF01796">
    <property type="entry name" value="OB_ChsH2_C"/>
    <property type="match status" value="1"/>
</dbReference>
<sequence>MDVIAQKSFPAALPLGPQVPVDEPFWMGLLEGELRIQHCKECDRWIWGPSWVCQDCHAFDPPWEAVEPVGTVYSWTTTHHAFPASREFAESVPYTTALVELPHAGGRRILGIVTNTRDVRIGQHVRGWIQPAGESTGGWPVLRWIAEED</sequence>
<dbReference type="InterPro" id="IPR052513">
    <property type="entry name" value="Thioester_dehydratase-like"/>
</dbReference>
<evidence type="ECO:0000313" key="3">
    <source>
        <dbReference type="EMBL" id="GAA4474961.1"/>
    </source>
</evidence>
<dbReference type="PANTHER" id="PTHR34075">
    <property type="entry name" value="BLR3430 PROTEIN"/>
    <property type="match status" value="1"/>
</dbReference>
<organism evidence="3 4">
    <name type="scientific">Rhodococcus olei</name>
    <dbReference type="NCBI Taxonomy" id="2161675"/>
    <lineage>
        <taxon>Bacteria</taxon>
        <taxon>Bacillati</taxon>
        <taxon>Actinomycetota</taxon>
        <taxon>Actinomycetes</taxon>
        <taxon>Mycobacteriales</taxon>
        <taxon>Nocardiaceae</taxon>
        <taxon>Rhodococcus</taxon>
    </lineage>
</organism>
<dbReference type="RefSeq" id="WP_345342817.1">
    <property type="nucleotide sequence ID" value="NZ_BAABFB010000024.1"/>
</dbReference>
<evidence type="ECO:0000313" key="4">
    <source>
        <dbReference type="Proteomes" id="UP001501183"/>
    </source>
</evidence>
<keyword evidence="4" id="KW-1185">Reference proteome</keyword>
<proteinExistence type="predicted"/>